<gene>
    <name evidence="2" type="ORF">FHX36_002225</name>
</gene>
<dbReference type="PANTHER" id="PTHR43300:SF7">
    <property type="entry name" value="UDP-N-ACETYLBACILLOSAMINE N-ACETYLTRANSFERASE"/>
    <property type="match status" value="1"/>
</dbReference>
<dbReference type="RefSeq" id="WP_183513739.1">
    <property type="nucleotide sequence ID" value="NZ_JACIBU010000001.1"/>
</dbReference>
<dbReference type="InterPro" id="IPR001451">
    <property type="entry name" value="Hexapep"/>
</dbReference>
<dbReference type="InterPro" id="IPR041561">
    <property type="entry name" value="PglD_N"/>
</dbReference>
<dbReference type="Proteomes" id="UP000580718">
    <property type="component" value="Unassembled WGS sequence"/>
</dbReference>
<dbReference type="SUPFAM" id="SSF51161">
    <property type="entry name" value="Trimeric LpxA-like enzymes"/>
    <property type="match status" value="1"/>
</dbReference>
<proteinExistence type="predicted"/>
<keyword evidence="2" id="KW-0012">Acyltransferase</keyword>
<dbReference type="PANTHER" id="PTHR43300">
    <property type="entry name" value="ACETYLTRANSFERASE"/>
    <property type="match status" value="1"/>
</dbReference>
<dbReference type="GO" id="GO:0016746">
    <property type="term" value="F:acyltransferase activity"/>
    <property type="evidence" value="ECO:0007669"/>
    <property type="project" value="UniProtKB-KW"/>
</dbReference>
<evidence type="ECO:0000313" key="3">
    <source>
        <dbReference type="Proteomes" id="UP000580718"/>
    </source>
</evidence>
<dbReference type="AlphaFoldDB" id="A0A839XXT6"/>
<dbReference type="InterPro" id="IPR050179">
    <property type="entry name" value="Trans_hexapeptide_repeat"/>
</dbReference>
<dbReference type="Gene3D" id="3.40.50.20">
    <property type="match status" value="1"/>
</dbReference>
<keyword evidence="2" id="KW-0808">Transferase</keyword>
<protein>
    <submittedName>
        <fullName evidence="2">Acetyltransferase EpsM</fullName>
        <ecNumber evidence="2">2.3.1.-</ecNumber>
    </submittedName>
</protein>
<accession>A0A839XXT6</accession>
<comment type="caution">
    <text evidence="2">The sequence shown here is derived from an EMBL/GenBank/DDBJ whole genome shotgun (WGS) entry which is preliminary data.</text>
</comment>
<dbReference type="InterPro" id="IPR011004">
    <property type="entry name" value="Trimer_LpxA-like_sf"/>
</dbReference>
<sequence>MAVQRLVVMGAGGHAREVLDVLESLPDGQAPGRTTVFAEPGVTTAAATALVRERGYEVADALPADATHYLPAVGDPGLRRRFVTMAEERGLLPGRAVSPLSTVPDVLRDSPGLVVFPRSHVSTNVTLGRHCHLNTGCQVSHDGWLGDRVTLSPGVLLAGAVVVEDDAFLGVGAVVLPGRRIGRGAVVGAGAVVVHDVAPGTTVAGNPARPLGRG</sequence>
<reference evidence="2 3" key="1">
    <citation type="submission" date="2020-08" db="EMBL/GenBank/DDBJ databases">
        <title>Sequencing the genomes of 1000 actinobacteria strains.</title>
        <authorList>
            <person name="Klenk H.-P."/>
        </authorList>
    </citation>
    <scope>NUCLEOTIDE SEQUENCE [LARGE SCALE GENOMIC DNA]</scope>
    <source>
        <strain evidence="2 3">DSM 16678</strain>
    </source>
</reference>
<feature type="domain" description="PglD N-terminal" evidence="1">
    <location>
        <begin position="5"/>
        <end position="84"/>
    </location>
</feature>
<dbReference type="Pfam" id="PF17836">
    <property type="entry name" value="PglD_N"/>
    <property type="match status" value="1"/>
</dbReference>
<dbReference type="Pfam" id="PF00132">
    <property type="entry name" value="Hexapep"/>
    <property type="match status" value="1"/>
</dbReference>
<dbReference type="Gene3D" id="2.160.10.10">
    <property type="entry name" value="Hexapeptide repeat proteins"/>
    <property type="match status" value="1"/>
</dbReference>
<dbReference type="EMBL" id="JACIBU010000001">
    <property type="protein sequence ID" value="MBB3676490.1"/>
    <property type="molecule type" value="Genomic_DNA"/>
</dbReference>
<organism evidence="2 3">
    <name type="scientific">Modestobacter versicolor</name>
    <dbReference type="NCBI Taxonomy" id="429133"/>
    <lineage>
        <taxon>Bacteria</taxon>
        <taxon>Bacillati</taxon>
        <taxon>Actinomycetota</taxon>
        <taxon>Actinomycetes</taxon>
        <taxon>Geodermatophilales</taxon>
        <taxon>Geodermatophilaceae</taxon>
        <taxon>Modestobacter</taxon>
    </lineage>
</organism>
<dbReference type="EC" id="2.3.1.-" evidence="2"/>
<evidence type="ECO:0000313" key="2">
    <source>
        <dbReference type="EMBL" id="MBB3676490.1"/>
    </source>
</evidence>
<evidence type="ECO:0000259" key="1">
    <source>
        <dbReference type="Pfam" id="PF17836"/>
    </source>
</evidence>
<name>A0A839XXT6_9ACTN</name>